<reference evidence="3" key="1">
    <citation type="submission" date="2021-08" db="EMBL/GenBank/DDBJ databases">
        <title>WGS assembly of Ceratopteris richardii.</title>
        <authorList>
            <person name="Marchant D.B."/>
            <person name="Chen G."/>
            <person name="Jenkins J."/>
            <person name="Shu S."/>
            <person name="Leebens-Mack J."/>
            <person name="Grimwood J."/>
            <person name="Schmutz J."/>
            <person name="Soltis P."/>
            <person name="Soltis D."/>
            <person name="Chen Z.-H."/>
        </authorList>
    </citation>
    <scope>NUCLEOTIDE SEQUENCE</scope>
    <source>
        <strain evidence="3">Whitten #5841</strain>
        <tissue evidence="3">Leaf</tissue>
    </source>
</reference>
<evidence type="ECO:0000313" key="3">
    <source>
        <dbReference type="EMBL" id="KAH7287298.1"/>
    </source>
</evidence>
<keyword evidence="2" id="KW-0812">Transmembrane</keyword>
<proteinExistence type="predicted"/>
<sequence>MKLQVGVIPYLVVVLTLQGLCVFVSSSLHNEGEQVRYVEHPRAAKHFELQEMFSTSMVSEVDDEGHYLSSADAELLSEPLPSHRSLLADYSPVANRRTPSPGRKLLQDYSPTPNQRSLPSPPNKRKLLSFVYEIDNQQSRQLLPNTFRKLLQDYGPMANRRSPSTHRKLLQAHMNMD</sequence>
<protein>
    <submittedName>
        <fullName evidence="3">Uncharacterized protein</fullName>
    </submittedName>
</protein>
<evidence type="ECO:0000256" key="2">
    <source>
        <dbReference type="SAM" id="Phobius"/>
    </source>
</evidence>
<keyword evidence="2" id="KW-1133">Transmembrane helix</keyword>
<dbReference type="AlphaFoldDB" id="A0A8T2QUT6"/>
<gene>
    <name evidence="3" type="ORF">KP509_32G049000</name>
</gene>
<keyword evidence="2" id="KW-0472">Membrane</keyword>
<dbReference type="EMBL" id="CM035437">
    <property type="protein sequence ID" value="KAH7287298.1"/>
    <property type="molecule type" value="Genomic_DNA"/>
</dbReference>
<feature type="compositionally biased region" description="Polar residues" evidence="1">
    <location>
        <begin position="109"/>
        <end position="118"/>
    </location>
</feature>
<name>A0A8T2QUT6_CERRI</name>
<accession>A0A8T2QUT6</accession>
<organism evidence="3 4">
    <name type="scientific">Ceratopteris richardii</name>
    <name type="common">Triangle waterfern</name>
    <dbReference type="NCBI Taxonomy" id="49495"/>
    <lineage>
        <taxon>Eukaryota</taxon>
        <taxon>Viridiplantae</taxon>
        <taxon>Streptophyta</taxon>
        <taxon>Embryophyta</taxon>
        <taxon>Tracheophyta</taxon>
        <taxon>Polypodiopsida</taxon>
        <taxon>Polypodiidae</taxon>
        <taxon>Polypodiales</taxon>
        <taxon>Pteridineae</taxon>
        <taxon>Pteridaceae</taxon>
        <taxon>Parkerioideae</taxon>
        <taxon>Ceratopteris</taxon>
    </lineage>
</organism>
<keyword evidence="4" id="KW-1185">Reference proteome</keyword>
<dbReference type="OrthoDB" id="2002658at2759"/>
<feature type="region of interest" description="Disordered" evidence="1">
    <location>
        <begin position="156"/>
        <end position="177"/>
    </location>
</feature>
<feature type="region of interest" description="Disordered" evidence="1">
    <location>
        <begin position="88"/>
        <end position="123"/>
    </location>
</feature>
<comment type="caution">
    <text evidence="3">The sequence shown here is derived from an EMBL/GenBank/DDBJ whole genome shotgun (WGS) entry which is preliminary data.</text>
</comment>
<evidence type="ECO:0000256" key="1">
    <source>
        <dbReference type="SAM" id="MobiDB-lite"/>
    </source>
</evidence>
<dbReference type="Proteomes" id="UP000825935">
    <property type="component" value="Chromosome 32"/>
</dbReference>
<feature type="transmembrane region" description="Helical" evidence="2">
    <location>
        <begin position="7"/>
        <end position="28"/>
    </location>
</feature>
<evidence type="ECO:0000313" key="4">
    <source>
        <dbReference type="Proteomes" id="UP000825935"/>
    </source>
</evidence>